<feature type="compositionally biased region" description="Polar residues" evidence="5">
    <location>
        <begin position="599"/>
        <end position="608"/>
    </location>
</feature>
<dbReference type="Gene3D" id="3.30.1370.10">
    <property type="entry name" value="K Homology domain, type 1"/>
    <property type="match status" value="2"/>
</dbReference>
<dbReference type="Proteomes" id="UP000596742">
    <property type="component" value="Unassembled WGS sequence"/>
</dbReference>
<dbReference type="InterPro" id="IPR055256">
    <property type="entry name" value="KH_1_KHDC4/BBP-like"/>
</dbReference>
<dbReference type="EMBL" id="UYJE01010037">
    <property type="protein sequence ID" value="VDI79163.1"/>
    <property type="molecule type" value="Genomic_DNA"/>
</dbReference>
<evidence type="ECO:0000256" key="5">
    <source>
        <dbReference type="SAM" id="MobiDB-lite"/>
    </source>
</evidence>
<evidence type="ECO:0000256" key="1">
    <source>
        <dbReference type="ARBA" id="ARBA00006093"/>
    </source>
</evidence>
<sequence>MALHHRRGGRGHNTFHRGGGYHGHQHGGRSTRWSDKEDRSSRWADRDDRSSLEAAADAAAKVNAMLIAKGALKPSQLSQQQPNKQKATSTTTGNMAVAEVEINDVPIGCRNMLTRGSTQEEISKVSGAGVSTRGRYLSPHERGAGDRPLYLCVQGPTKESVDIAVHRINEIITNYKNKGTRFSPANAPQQRPQLLGPNPVELMPRLGPPPGFITQPPVLPQQQTITILQEKLFIGLEHAPPHFGVKEKIHGPEGSYLQHVEVETGAKVTLRGKGSGFLDMNSPGRDSIEPMHVFLEHPSPIGLGQAKQLAENLIQTVQQDYAQFQQALAAIPAGHTTIITGLSQQTASIPGTLINTIPTMAPPPIPQQLPSPGSVFMSERRIGTTRFMIPTSISSAVYSLPTSMGMTLPSVLTAQPPPLLVQTQNGPPPQMLGPPHMAPDVTQLVTTMPPEVQVVTQSTLIPTGSPWNTSPNMPSSLSGQMLGSGGPPPISTHTPLSSAPVVTTTYTYHTSSREEPKRRFTEEKLEEKVPENLLGYEHGPPHLANLVVQGPPPQETQSQVSQHPPYQPQVSEMHSVAQSTPQLVYTTSAPLSSPDDRSSQFTNFTMTQPGGYPGDNADKQLMPPPPIPASLKRASLERQGGSDRKKDRMSPTGFRDEEDKQAGRGKYQYNQYSNAPQLYTQGESDGFTDQRPDNDPGFQYQPPQQITEQFQYQPSQPPGSVMLQPPPSPGPPMVHVSSLPSHYYQQQPMYSVSPSQSPPHPVYTQHDVLTSTGQPFAVPHTITISGPLPPQAQEQMLQPPPETRLQPEELPPQMEQLQQPPPSYTNMPPPISSGQYMTTQSMPLMAPPTQPPVSYAPQQVQPPIPMSAPQQHSYPPPPGMPYYITS</sequence>
<feature type="region of interest" description="Disordered" evidence="5">
    <location>
        <begin position="479"/>
        <end position="500"/>
    </location>
</feature>
<feature type="region of interest" description="Disordered" evidence="5">
    <location>
        <begin position="1"/>
        <end position="50"/>
    </location>
</feature>
<dbReference type="InterPro" id="IPR047890">
    <property type="entry name" value="KHDC4_KH-I_first"/>
</dbReference>
<feature type="compositionally biased region" description="Polar residues" evidence="5">
    <location>
        <begin position="668"/>
        <end position="683"/>
    </location>
</feature>
<dbReference type="Pfam" id="PF22675">
    <property type="entry name" value="KH-I_KHDC4-BBP"/>
    <property type="match status" value="1"/>
</dbReference>
<evidence type="ECO:0000259" key="6">
    <source>
        <dbReference type="Pfam" id="PF22675"/>
    </source>
</evidence>
<accession>A0A8B6HHH2</accession>
<dbReference type="AlphaFoldDB" id="A0A8B6HHH2"/>
<dbReference type="CDD" id="cd22386">
    <property type="entry name" value="KH-I_KHDC4_rpt2"/>
    <property type="match status" value="1"/>
</dbReference>
<dbReference type="SUPFAM" id="SSF54791">
    <property type="entry name" value="Eukaryotic type KH-domain (KH-domain type I)"/>
    <property type="match status" value="2"/>
</dbReference>
<feature type="compositionally biased region" description="Basic and acidic residues" evidence="5">
    <location>
        <begin position="32"/>
        <end position="50"/>
    </location>
</feature>
<comment type="similarity">
    <text evidence="1">Belongs to the KHDC4 family.</text>
</comment>
<feature type="compositionally biased region" description="Polar residues" evidence="5">
    <location>
        <begin position="75"/>
        <end position="93"/>
    </location>
</feature>
<protein>
    <recommendedName>
        <fullName evidence="2">KH homology domain-containing protein 4</fullName>
    </recommendedName>
    <alternativeName>
        <fullName evidence="3">Brings lots of money 7</fullName>
    </alternativeName>
</protein>
<feature type="compositionally biased region" description="Polar residues" evidence="5">
    <location>
        <begin position="832"/>
        <end position="842"/>
    </location>
</feature>
<dbReference type="InterPro" id="IPR036612">
    <property type="entry name" value="KH_dom_type_1_sf"/>
</dbReference>
<comment type="caution">
    <text evidence="8">The sequence shown here is derived from an EMBL/GenBank/DDBJ whole genome shotgun (WGS) entry which is preliminary data.</text>
</comment>
<dbReference type="FunFam" id="3.30.1370.10:FF:000037">
    <property type="entry name" value="KH domain protein"/>
    <property type="match status" value="1"/>
</dbReference>
<feature type="region of interest" description="Disordered" evidence="5">
    <location>
        <begin position="73"/>
        <end position="93"/>
    </location>
</feature>
<dbReference type="CDD" id="cd22385">
    <property type="entry name" value="KH-I_KHDC4_rpt1"/>
    <property type="match status" value="1"/>
</dbReference>
<feature type="compositionally biased region" description="Polar residues" evidence="5">
    <location>
        <begin position="738"/>
        <end position="750"/>
    </location>
</feature>
<dbReference type="PANTHER" id="PTHR15744">
    <property type="entry name" value="BLOM7"/>
    <property type="match status" value="1"/>
</dbReference>
<gene>
    <name evidence="8" type="ORF">MGAL_10B019942</name>
</gene>
<dbReference type="OrthoDB" id="397265at2759"/>
<dbReference type="Pfam" id="PF23469">
    <property type="entry name" value="KH_12"/>
    <property type="match status" value="1"/>
</dbReference>
<evidence type="ECO:0000313" key="9">
    <source>
        <dbReference type="Proteomes" id="UP000596742"/>
    </source>
</evidence>
<organism evidence="8 9">
    <name type="scientific">Mytilus galloprovincialis</name>
    <name type="common">Mediterranean mussel</name>
    <dbReference type="NCBI Taxonomy" id="29158"/>
    <lineage>
        <taxon>Eukaryota</taxon>
        <taxon>Metazoa</taxon>
        <taxon>Spiralia</taxon>
        <taxon>Lophotrochozoa</taxon>
        <taxon>Mollusca</taxon>
        <taxon>Bivalvia</taxon>
        <taxon>Autobranchia</taxon>
        <taxon>Pteriomorphia</taxon>
        <taxon>Mytilida</taxon>
        <taxon>Mytiloidea</taxon>
        <taxon>Mytilidae</taxon>
        <taxon>Mytilinae</taxon>
        <taxon>Mytilus</taxon>
    </lineage>
</organism>
<dbReference type="GO" id="GO:0003723">
    <property type="term" value="F:RNA binding"/>
    <property type="evidence" value="ECO:0007669"/>
    <property type="project" value="InterPro"/>
</dbReference>
<reference evidence="8" key="1">
    <citation type="submission" date="2018-11" db="EMBL/GenBank/DDBJ databases">
        <authorList>
            <person name="Alioto T."/>
            <person name="Alioto T."/>
        </authorList>
    </citation>
    <scope>NUCLEOTIDE SEQUENCE</scope>
</reference>
<evidence type="ECO:0000313" key="8">
    <source>
        <dbReference type="EMBL" id="VDI79163.1"/>
    </source>
</evidence>
<feature type="compositionally biased region" description="Polar residues" evidence="5">
    <location>
        <begin position="555"/>
        <end position="591"/>
    </location>
</feature>
<feature type="compositionally biased region" description="Basic residues" evidence="5">
    <location>
        <begin position="1"/>
        <end position="15"/>
    </location>
</feature>
<name>A0A8B6HHH2_MYTGA</name>
<evidence type="ECO:0000259" key="7">
    <source>
        <dbReference type="Pfam" id="PF23469"/>
    </source>
</evidence>
<feature type="domain" description="KHDC4/BBP-like KH-domain type I" evidence="6">
    <location>
        <begin position="239"/>
        <end position="315"/>
    </location>
</feature>
<keyword evidence="9" id="KW-1185">Reference proteome</keyword>
<feature type="compositionally biased region" description="Polar residues" evidence="5">
    <location>
        <begin position="701"/>
        <end position="714"/>
    </location>
</feature>
<comment type="function">
    <text evidence="4">RNA-binding protein involved in pre-mRNA splicing. Interacts with the PRP19C/Prp19 complex/NTC/Nineteen complex which is part of the spliceosome. Involved in regulating splice site selection. Binds preferentially RNA with A/C rich sequences and poly-C stretches.</text>
</comment>
<dbReference type="InterPro" id="IPR056149">
    <property type="entry name" value="PRP5/DDX46/KHDC4_KH"/>
</dbReference>
<feature type="compositionally biased region" description="Pro residues" evidence="5">
    <location>
        <begin position="819"/>
        <end position="831"/>
    </location>
</feature>
<evidence type="ECO:0000256" key="3">
    <source>
        <dbReference type="ARBA" id="ARBA00030267"/>
    </source>
</evidence>
<dbReference type="PANTHER" id="PTHR15744:SF0">
    <property type="entry name" value="KH HOMOLOGY DOMAIN-CONTAINING PROTEIN 4"/>
    <property type="match status" value="1"/>
</dbReference>
<proteinExistence type="inferred from homology"/>
<dbReference type="InterPro" id="IPR047889">
    <property type="entry name" value="KHDC4_KH-I_second"/>
</dbReference>
<evidence type="ECO:0000256" key="2">
    <source>
        <dbReference type="ARBA" id="ARBA00017795"/>
    </source>
</evidence>
<feature type="domain" description="ATP-dependent RNA helicase PRP5/DDX46/KHDC4 KH" evidence="7">
    <location>
        <begin position="97"/>
        <end position="176"/>
    </location>
</feature>
<feature type="compositionally biased region" description="Basic and acidic residues" evidence="5">
    <location>
        <begin position="634"/>
        <end position="662"/>
    </location>
</feature>
<evidence type="ECO:0000256" key="4">
    <source>
        <dbReference type="ARBA" id="ARBA00045732"/>
    </source>
</evidence>
<dbReference type="GO" id="GO:0005634">
    <property type="term" value="C:nucleus"/>
    <property type="evidence" value="ECO:0007669"/>
    <property type="project" value="InterPro"/>
</dbReference>
<dbReference type="InterPro" id="IPR031121">
    <property type="entry name" value="RIK/BLOM7"/>
</dbReference>
<feature type="region of interest" description="Disordered" evidence="5">
    <location>
        <begin position="533"/>
        <end position="886"/>
    </location>
</feature>